<dbReference type="SMART" id="SM00089">
    <property type="entry name" value="PKD"/>
    <property type="match status" value="1"/>
</dbReference>
<feature type="signal peptide" evidence="2">
    <location>
        <begin position="1"/>
        <end position="23"/>
    </location>
</feature>
<dbReference type="Pfam" id="PF18911">
    <property type="entry name" value="PKD_4"/>
    <property type="match status" value="1"/>
</dbReference>
<dbReference type="Pfam" id="PF13585">
    <property type="entry name" value="CHU_C"/>
    <property type="match status" value="1"/>
</dbReference>
<protein>
    <submittedName>
        <fullName evidence="4">Gliding motility-associated C-terminal domain-containing protein</fullName>
    </submittedName>
</protein>
<gene>
    <name evidence="4" type="ORF">J0X19_03600</name>
</gene>
<dbReference type="InterPro" id="IPR022409">
    <property type="entry name" value="PKD/Chitinase_dom"/>
</dbReference>
<feature type="domain" description="PKD" evidence="3">
    <location>
        <begin position="1055"/>
        <end position="1088"/>
    </location>
</feature>
<evidence type="ECO:0000259" key="3">
    <source>
        <dbReference type="PROSITE" id="PS50093"/>
    </source>
</evidence>
<name>A0A939ETS9_9BACT</name>
<feature type="chain" id="PRO_5036874948" evidence="2">
    <location>
        <begin position="24"/>
        <end position="1185"/>
    </location>
</feature>
<dbReference type="InterPro" id="IPR013783">
    <property type="entry name" value="Ig-like_fold"/>
</dbReference>
<dbReference type="PANTHER" id="PTHR35580">
    <property type="entry name" value="CELL SURFACE GLYCOPROTEIN (S-LAYER PROTEIN)-LIKE PROTEIN"/>
    <property type="match status" value="1"/>
</dbReference>
<accession>A0A939ETS9</accession>
<dbReference type="Pfam" id="PF25778">
    <property type="entry name" value="DUF7948"/>
    <property type="match status" value="1"/>
</dbReference>
<evidence type="ECO:0000256" key="1">
    <source>
        <dbReference type="SAM" id="MobiDB-lite"/>
    </source>
</evidence>
<dbReference type="NCBIfam" id="TIGR04131">
    <property type="entry name" value="Bac_Flav_CTERM"/>
    <property type="match status" value="1"/>
</dbReference>
<evidence type="ECO:0000313" key="5">
    <source>
        <dbReference type="Proteomes" id="UP000664144"/>
    </source>
</evidence>
<dbReference type="InterPro" id="IPR010620">
    <property type="entry name" value="SBBP_repeat"/>
</dbReference>
<reference evidence="4" key="1">
    <citation type="submission" date="2021-03" db="EMBL/GenBank/DDBJ databases">
        <authorList>
            <person name="Kim M.K."/>
        </authorList>
    </citation>
    <scope>NUCLEOTIDE SEQUENCE</scope>
    <source>
        <strain evidence="4">BT186</strain>
    </source>
</reference>
<evidence type="ECO:0000313" key="4">
    <source>
        <dbReference type="EMBL" id="MBO0357019.1"/>
    </source>
</evidence>
<keyword evidence="2" id="KW-0732">Signal</keyword>
<dbReference type="InterPro" id="IPR052918">
    <property type="entry name" value="Motility_Chemotaxis_Reg"/>
</dbReference>
<keyword evidence="5" id="KW-1185">Reference proteome</keyword>
<dbReference type="EMBL" id="JAFLQZ010000002">
    <property type="protein sequence ID" value="MBO0357019.1"/>
    <property type="molecule type" value="Genomic_DNA"/>
</dbReference>
<proteinExistence type="predicted"/>
<dbReference type="InterPro" id="IPR000601">
    <property type="entry name" value="PKD_dom"/>
</dbReference>
<dbReference type="AlphaFoldDB" id="A0A939ETS9"/>
<dbReference type="Gene3D" id="2.60.40.10">
    <property type="entry name" value="Immunoglobulins"/>
    <property type="match status" value="1"/>
</dbReference>
<dbReference type="InterPro" id="IPR035986">
    <property type="entry name" value="PKD_dom_sf"/>
</dbReference>
<dbReference type="PROSITE" id="PS50093">
    <property type="entry name" value="PKD"/>
    <property type="match status" value="1"/>
</dbReference>
<feature type="region of interest" description="Disordered" evidence="1">
    <location>
        <begin position="83"/>
        <end position="103"/>
    </location>
</feature>
<dbReference type="InterPro" id="IPR057708">
    <property type="entry name" value="DUF7948"/>
</dbReference>
<dbReference type="CDD" id="cd00146">
    <property type="entry name" value="PKD"/>
    <property type="match status" value="1"/>
</dbReference>
<dbReference type="Pfam" id="PF06739">
    <property type="entry name" value="SBBP"/>
    <property type="match status" value="1"/>
</dbReference>
<sequence>MPFFTVRFLLSGLSLLMAPCLLAAPKPAATPAAPSAASLEFVENKGQWEGPSRYAAALPGGRLFVGPAGFSYSFLDPAALRAHSHHNRQDRTASTTAPSDELRGHSYSVTFEGANAAPELGGEQGTAAPYNYFRGSDPKRWASNARGFRQLRYTNLYPGIGATLYENEEHRFEYDFQVKAGAKPAAIRLRYTGADKLTLTPEGNLLITTSVGNVTEQAPKAWQDINGQRVAVPCAFELQGSTVRFQLGKYNQRHALTIDPTVIFSSFTGSTADNWGFTATYDAQGNMYSGGAVFDIGFPTSPGAFRTTWAGTTDVGIIKYNTAVTGAASRLYATYLGGSSMDVPHSMVVNPQGELVILGSTGSGGSGSNAFPTTAGAYDNTHNGGPRILPDESPNFTSFLYQNGADIFVAKLSATGSTLTGSTLLGGSGTDGVVSTLSGGQTIDGLPGCPVINYGDQFRGDVTTDGDGNVYVASVTNSPNFPATGYRTSFQGGAFDAVVVKFSADLRSLLWSTYLGGSGADAAYSLQVDATRGVYVTGGTLSANFPTTTGSLRPTQLGNTDGFVTHLSNTGGAVLQSSYIGTSDYDQAFFVQLDAASNVYLLGQTQGNIPISAGCYGVTNGRQFIQKLDPTLSTSLYSTRFGSGNTLLPDISLSAFLVDDCERIYVSGWGGTVNYPNAASNSSGTAGLPVTPNAIQSTTDGSDFYIVQFRPGMQSIEYATFFGERGGRSGEHVDGGTSRFDKKGMVYQAVCGGCGGTSAFPVPPGANTYSTRNNNTNCNNAAFKIDFGVVTADPGPSRYVCVNSAPITLGGTPAGGIWAGPGVTALPGGGYQFTPSPARMGVSMLTYSVAATGTCVSTRPLRMTVTPVRTITVAPIPPKCVSSGSVNLTATPVGGTFSGPGVSGSIFNPSAAGVGTHTITYSISDTLGCGVGTQTVTVSLLPEVRAGRDTTLCADQIRPFQMQGMTPAGGVWSGPGMSASGMFTPPNTNNRGGIFQLRYTYSLNGCENVATRTVVLAPTSATNVPLNLPVCSASPNYAGMAPFNCQFEPVLAGGTYNWDFGDGTPHSTEASPLHLYEQPGTYNVKLTARYAGCVVETAFAPVRVEEMKMPNIMTPNGDSLNDAFKPRFSCKPTRLQMFNRWGTLVYETQDYHNDWTGKGLPDGVYYYLLRDTDNRRAKGWLELKR</sequence>
<organism evidence="4 5">
    <name type="scientific">Hymenobacter telluris</name>
    <dbReference type="NCBI Taxonomy" id="2816474"/>
    <lineage>
        <taxon>Bacteria</taxon>
        <taxon>Pseudomonadati</taxon>
        <taxon>Bacteroidota</taxon>
        <taxon>Cytophagia</taxon>
        <taxon>Cytophagales</taxon>
        <taxon>Hymenobacteraceae</taxon>
        <taxon>Hymenobacter</taxon>
    </lineage>
</organism>
<dbReference type="Proteomes" id="UP000664144">
    <property type="component" value="Unassembled WGS sequence"/>
</dbReference>
<evidence type="ECO:0000256" key="2">
    <source>
        <dbReference type="SAM" id="SignalP"/>
    </source>
</evidence>
<comment type="caution">
    <text evidence="4">The sequence shown here is derived from an EMBL/GenBank/DDBJ whole genome shotgun (WGS) entry which is preliminary data.</text>
</comment>
<dbReference type="SUPFAM" id="SSF49299">
    <property type="entry name" value="PKD domain"/>
    <property type="match status" value="1"/>
</dbReference>
<dbReference type="InterPro" id="IPR026341">
    <property type="entry name" value="T9SS_type_B"/>
</dbReference>
<dbReference type="RefSeq" id="WP_206981230.1">
    <property type="nucleotide sequence ID" value="NZ_JAFLQZ010000002.1"/>
</dbReference>
<dbReference type="PANTHER" id="PTHR35580:SF1">
    <property type="entry name" value="PHYTASE-LIKE DOMAIN-CONTAINING PROTEIN"/>
    <property type="match status" value="1"/>
</dbReference>